<feature type="region of interest" description="Disordered" evidence="1">
    <location>
        <begin position="1"/>
        <end position="23"/>
    </location>
</feature>
<comment type="caution">
    <text evidence="2">The sequence shown here is derived from an EMBL/GenBank/DDBJ whole genome shotgun (WGS) entry which is preliminary data.</text>
</comment>
<dbReference type="PANTHER" id="PTHR28272">
    <property type="entry name" value="RIBONUCLEASES P/MRP PROTEIN SUBUNIT POP3"/>
    <property type="match status" value="1"/>
</dbReference>
<feature type="region of interest" description="Disordered" evidence="1">
    <location>
        <begin position="310"/>
        <end position="339"/>
    </location>
</feature>
<dbReference type="InterPro" id="IPR013241">
    <property type="entry name" value="RNase_P_Pop3"/>
</dbReference>
<dbReference type="GO" id="GO:0004526">
    <property type="term" value="F:ribonuclease P activity"/>
    <property type="evidence" value="ECO:0007669"/>
    <property type="project" value="TreeGrafter"/>
</dbReference>
<dbReference type="GO" id="GO:0008033">
    <property type="term" value="P:tRNA processing"/>
    <property type="evidence" value="ECO:0007669"/>
    <property type="project" value="InterPro"/>
</dbReference>
<feature type="region of interest" description="Disordered" evidence="1">
    <location>
        <begin position="501"/>
        <end position="521"/>
    </location>
</feature>
<name>A0A9Q3EJY5_9BASI</name>
<proteinExistence type="predicted"/>
<dbReference type="Proteomes" id="UP000765509">
    <property type="component" value="Unassembled WGS sequence"/>
</dbReference>
<evidence type="ECO:0000313" key="3">
    <source>
        <dbReference type="Proteomes" id="UP000765509"/>
    </source>
</evidence>
<dbReference type="GO" id="GO:0005829">
    <property type="term" value="C:cytosol"/>
    <property type="evidence" value="ECO:0007669"/>
    <property type="project" value="TreeGrafter"/>
</dbReference>
<protein>
    <submittedName>
        <fullName evidence="2">Uncharacterized protein</fullName>
    </submittedName>
</protein>
<feature type="compositionally biased region" description="Polar residues" evidence="1">
    <location>
        <begin position="330"/>
        <end position="339"/>
    </location>
</feature>
<dbReference type="GO" id="GO:0006364">
    <property type="term" value="P:rRNA processing"/>
    <property type="evidence" value="ECO:0007669"/>
    <property type="project" value="InterPro"/>
</dbReference>
<accession>A0A9Q3EJY5</accession>
<organism evidence="2 3">
    <name type="scientific">Austropuccinia psidii MF-1</name>
    <dbReference type="NCBI Taxonomy" id="1389203"/>
    <lineage>
        <taxon>Eukaryota</taxon>
        <taxon>Fungi</taxon>
        <taxon>Dikarya</taxon>
        <taxon>Basidiomycota</taxon>
        <taxon>Pucciniomycotina</taxon>
        <taxon>Pucciniomycetes</taxon>
        <taxon>Pucciniales</taxon>
        <taxon>Sphaerophragmiaceae</taxon>
        <taxon>Austropuccinia</taxon>
    </lineage>
</organism>
<evidence type="ECO:0000256" key="1">
    <source>
        <dbReference type="SAM" id="MobiDB-lite"/>
    </source>
</evidence>
<feature type="region of interest" description="Disordered" evidence="1">
    <location>
        <begin position="92"/>
        <end position="131"/>
    </location>
</feature>
<dbReference type="EMBL" id="AVOT02029602">
    <property type="protein sequence ID" value="MBW0522499.1"/>
    <property type="molecule type" value="Genomic_DNA"/>
</dbReference>
<gene>
    <name evidence="2" type="ORF">O181_062214</name>
</gene>
<evidence type="ECO:0000313" key="2">
    <source>
        <dbReference type="EMBL" id="MBW0522499.1"/>
    </source>
</evidence>
<dbReference type="PANTHER" id="PTHR28272:SF1">
    <property type="entry name" value="RIBONUCLEASES P_MRP PROTEIN SUBUNIT POP3"/>
    <property type="match status" value="1"/>
</dbReference>
<reference evidence="2" key="1">
    <citation type="submission" date="2021-03" db="EMBL/GenBank/DDBJ databases">
        <title>Draft genome sequence of rust myrtle Austropuccinia psidii MF-1, a brazilian biotype.</title>
        <authorList>
            <person name="Quecine M.C."/>
            <person name="Pachon D.M.R."/>
            <person name="Bonatelli M.L."/>
            <person name="Correr F.H."/>
            <person name="Franceschini L.M."/>
            <person name="Leite T.F."/>
            <person name="Margarido G.R.A."/>
            <person name="Almeida C.A."/>
            <person name="Ferrarezi J.A."/>
            <person name="Labate C.A."/>
        </authorList>
    </citation>
    <scope>NUCLEOTIDE SEQUENCE</scope>
    <source>
        <strain evidence="2">MF-1</strain>
    </source>
</reference>
<dbReference type="GO" id="GO:0034965">
    <property type="term" value="P:intronic box C/D snoRNA processing"/>
    <property type="evidence" value="ECO:0007669"/>
    <property type="project" value="TreeGrafter"/>
</dbReference>
<dbReference type="GO" id="GO:0000172">
    <property type="term" value="C:ribonuclease MRP complex"/>
    <property type="evidence" value="ECO:0007669"/>
    <property type="project" value="TreeGrafter"/>
</dbReference>
<sequence>MNDSSDVARSAQSKKSDEALKRTVWKPALSTPFGWNWPEVSEDVSQKFLEELLKLLDSKQLPCLSPHENATEQSDLRTLGISEFRNQLWHRKRKRKPHNILGKTESHKDQPRTCVPGDCREKTRGGTSNQEFSQPIFTFKDEVPIKESGSALKEQSSAVLETHPLQSPVKDVRESNSMLSTIIEDATDCPLRISSLLKPSKYFKETTFKSSLMENVGCSSQSRPSQMLSRPTHTLRLRSGKEVVIPDYFSPQQSYFQHMSQRERTSVHSHFNIKRPWLLDHVITGVNSITKKLESEIQLAITSSSSKLVAESSHSKSQPRFAKRMRSMSDLGSQHSNSNNLVHPTSQICFSRLSSCVGDSSRISLIFVCTGDLNPLSLVEHLLPTVASLNRQRCLKKGADGSKLPHPLIYLIPLMKGAEKRIALALGVKRAATVALPQNITGINNLHKMAQDLVKPLISGSLASNSESVPSLIPGLPWIPTHVKHYKTTAPTDLRKAKLEKAQRKKNRKLKSKSSIGSTGIINTSPEKKAVDCKI</sequence>
<dbReference type="GO" id="GO:0005655">
    <property type="term" value="C:nucleolar ribonuclease P complex"/>
    <property type="evidence" value="ECO:0007669"/>
    <property type="project" value="TreeGrafter"/>
</dbReference>
<dbReference type="AlphaFoldDB" id="A0A9Q3EJY5"/>
<dbReference type="GO" id="GO:0000171">
    <property type="term" value="F:ribonuclease MRP activity"/>
    <property type="evidence" value="ECO:0007669"/>
    <property type="project" value="TreeGrafter"/>
</dbReference>
<keyword evidence="3" id="KW-1185">Reference proteome</keyword>
<dbReference type="OrthoDB" id="20109at2759"/>
<feature type="compositionally biased region" description="Polar residues" evidence="1">
    <location>
        <begin position="1"/>
        <end position="13"/>
    </location>
</feature>
<feature type="compositionally biased region" description="Basic residues" evidence="1">
    <location>
        <begin position="503"/>
        <end position="512"/>
    </location>
</feature>